<dbReference type="Pfam" id="PF07995">
    <property type="entry name" value="GSDH"/>
    <property type="match status" value="1"/>
</dbReference>
<dbReference type="Proteomes" id="UP000703674">
    <property type="component" value="Unassembled WGS sequence"/>
</dbReference>
<dbReference type="SUPFAM" id="SSF50952">
    <property type="entry name" value="Soluble quinoprotein glucose dehydrogenase"/>
    <property type="match status" value="1"/>
</dbReference>
<dbReference type="InterPro" id="IPR011041">
    <property type="entry name" value="Quinoprot_gluc/sorb_DH_b-prop"/>
</dbReference>
<reference evidence="2 3" key="1">
    <citation type="submission" date="2020-03" db="EMBL/GenBank/DDBJ databases">
        <title>Salinimicrobium sp. nov, isolated from SCS.</title>
        <authorList>
            <person name="Cao W.R."/>
        </authorList>
    </citation>
    <scope>NUCLEOTIDE SEQUENCE [LARGE SCALE GENOMIC DNA]</scope>
    <source>
        <strain evidence="3">J15B91</strain>
    </source>
</reference>
<evidence type="ECO:0000259" key="1">
    <source>
        <dbReference type="Pfam" id="PF07995"/>
    </source>
</evidence>
<comment type="caution">
    <text evidence="2">The sequence shown here is derived from an EMBL/GenBank/DDBJ whole genome shotgun (WGS) entry which is preliminary data.</text>
</comment>
<gene>
    <name evidence="2" type="ORF">HC175_21505</name>
</gene>
<feature type="domain" description="Glucose/Sorbosone dehydrogenase" evidence="1">
    <location>
        <begin position="2"/>
        <end position="110"/>
    </location>
</feature>
<feature type="non-terminal residue" evidence="2">
    <location>
        <position position="114"/>
    </location>
</feature>
<protein>
    <submittedName>
        <fullName evidence="2">PQQ-dependent sugar dehydrogenase</fullName>
    </submittedName>
</protein>
<evidence type="ECO:0000313" key="2">
    <source>
        <dbReference type="EMBL" id="NJW55493.1"/>
    </source>
</evidence>
<dbReference type="InterPro" id="IPR012938">
    <property type="entry name" value="Glc/Sorbosone_DH"/>
</dbReference>
<keyword evidence="3" id="KW-1185">Reference proteome</keyword>
<sequence>ESAAIHPETGELWIAEMGPLGGDELQVATAGKNYGWPVVSWGDNYDGSEIPKPDTRPEFEDVVLKWTPTISPSGMIFYDGDMFPEWKNSMFIGGLTSSGLVRVNGNGAQAEEVE</sequence>
<dbReference type="InterPro" id="IPR011042">
    <property type="entry name" value="6-blade_b-propeller_TolB-like"/>
</dbReference>
<evidence type="ECO:0000313" key="3">
    <source>
        <dbReference type="Proteomes" id="UP000703674"/>
    </source>
</evidence>
<dbReference type="Gene3D" id="2.120.10.30">
    <property type="entry name" value="TolB, C-terminal domain"/>
    <property type="match status" value="1"/>
</dbReference>
<proteinExistence type="predicted"/>
<organism evidence="2 3">
    <name type="scientific">Salinimicrobium oceani</name>
    <dbReference type="NCBI Taxonomy" id="2722702"/>
    <lineage>
        <taxon>Bacteria</taxon>
        <taxon>Pseudomonadati</taxon>
        <taxon>Bacteroidota</taxon>
        <taxon>Flavobacteriia</taxon>
        <taxon>Flavobacteriales</taxon>
        <taxon>Flavobacteriaceae</taxon>
        <taxon>Salinimicrobium</taxon>
    </lineage>
</organism>
<dbReference type="RefSeq" id="WP_168139957.1">
    <property type="nucleotide sequence ID" value="NZ_JAAVJR010001214.1"/>
</dbReference>
<accession>A0ABX1D9R6</accession>
<dbReference type="EMBL" id="JAAVJR010001214">
    <property type="protein sequence ID" value="NJW55493.1"/>
    <property type="molecule type" value="Genomic_DNA"/>
</dbReference>
<name>A0ABX1D9R6_9FLAO</name>
<feature type="non-terminal residue" evidence="2">
    <location>
        <position position="1"/>
    </location>
</feature>